<evidence type="ECO:0000313" key="2">
    <source>
        <dbReference type="EMBL" id="KAJ8380022.1"/>
    </source>
</evidence>
<name>A0A9Q1JD18_SYNKA</name>
<dbReference type="EMBL" id="JAINUF010000001">
    <property type="protein sequence ID" value="KAJ8380022.1"/>
    <property type="molecule type" value="Genomic_DNA"/>
</dbReference>
<evidence type="ECO:0000313" key="3">
    <source>
        <dbReference type="Proteomes" id="UP001152622"/>
    </source>
</evidence>
<feature type="region of interest" description="Disordered" evidence="1">
    <location>
        <begin position="66"/>
        <end position="85"/>
    </location>
</feature>
<protein>
    <submittedName>
        <fullName evidence="2">Uncharacterized protein</fullName>
    </submittedName>
</protein>
<dbReference type="AlphaFoldDB" id="A0A9Q1JD18"/>
<reference evidence="2" key="1">
    <citation type="journal article" date="2023" name="Science">
        <title>Genome structures resolve the early diversification of teleost fishes.</title>
        <authorList>
            <person name="Parey E."/>
            <person name="Louis A."/>
            <person name="Montfort J."/>
            <person name="Bouchez O."/>
            <person name="Roques C."/>
            <person name="Iampietro C."/>
            <person name="Lluch J."/>
            <person name="Castinel A."/>
            <person name="Donnadieu C."/>
            <person name="Desvignes T."/>
            <person name="Floi Bucao C."/>
            <person name="Jouanno E."/>
            <person name="Wen M."/>
            <person name="Mejri S."/>
            <person name="Dirks R."/>
            <person name="Jansen H."/>
            <person name="Henkel C."/>
            <person name="Chen W.J."/>
            <person name="Zahm M."/>
            <person name="Cabau C."/>
            <person name="Klopp C."/>
            <person name="Thompson A.W."/>
            <person name="Robinson-Rechavi M."/>
            <person name="Braasch I."/>
            <person name="Lecointre G."/>
            <person name="Bobe J."/>
            <person name="Postlethwait J.H."/>
            <person name="Berthelot C."/>
            <person name="Roest Crollius H."/>
            <person name="Guiguen Y."/>
        </authorList>
    </citation>
    <scope>NUCLEOTIDE SEQUENCE</scope>
    <source>
        <strain evidence="2">WJC10195</strain>
    </source>
</reference>
<sequence length="85" mass="9057">MVTPCFCRPSNDMTQGKKSDRRVTETDAAEMGLGYWSYFKRIEQASHSVKTIKCSDEAVLTPGLAVPGPPAAAGSLGPGKARRGD</sequence>
<feature type="compositionally biased region" description="Low complexity" evidence="1">
    <location>
        <begin position="66"/>
        <end position="79"/>
    </location>
</feature>
<gene>
    <name evidence="2" type="ORF">SKAU_G00008000</name>
</gene>
<comment type="caution">
    <text evidence="2">The sequence shown here is derived from an EMBL/GenBank/DDBJ whole genome shotgun (WGS) entry which is preliminary data.</text>
</comment>
<organism evidence="2 3">
    <name type="scientific">Synaphobranchus kaupii</name>
    <name type="common">Kaup's arrowtooth eel</name>
    <dbReference type="NCBI Taxonomy" id="118154"/>
    <lineage>
        <taxon>Eukaryota</taxon>
        <taxon>Metazoa</taxon>
        <taxon>Chordata</taxon>
        <taxon>Craniata</taxon>
        <taxon>Vertebrata</taxon>
        <taxon>Euteleostomi</taxon>
        <taxon>Actinopterygii</taxon>
        <taxon>Neopterygii</taxon>
        <taxon>Teleostei</taxon>
        <taxon>Anguilliformes</taxon>
        <taxon>Synaphobranchidae</taxon>
        <taxon>Synaphobranchus</taxon>
    </lineage>
</organism>
<dbReference type="Proteomes" id="UP001152622">
    <property type="component" value="Chromosome 1"/>
</dbReference>
<feature type="region of interest" description="Disordered" evidence="1">
    <location>
        <begin position="1"/>
        <end position="23"/>
    </location>
</feature>
<accession>A0A9Q1JD18</accession>
<proteinExistence type="predicted"/>
<evidence type="ECO:0000256" key="1">
    <source>
        <dbReference type="SAM" id="MobiDB-lite"/>
    </source>
</evidence>
<keyword evidence="3" id="KW-1185">Reference proteome</keyword>